<sequence length="171" mass="19244">MKQIIFLLAVLFFMSACNSNQEDTVKTPAPLEVTDSVTTIVNNPDSMRTIINRSMIWTVQPEGANKDKLKAPDSAQIKNYSYSQLIDLLNSNYPDIQMDFEKISHDTIYIKIPDSQRLTNGIGDTGAENFLASATYTLTEMPNIHFVNIKMKSGDHAEAGVYSRDDFKDLR</sequence>
<accession>A0A3M9NSE5</accession>
<gene>
    <name evidence="2" type="ORF">EFY79_02220</name>
</gene>
<keyword evidence="1" id="KW-0732">Signal</keyword>
<feature type="signal peptide" evidence="1">
    <location>
        <begin position="1"/>
        <end position="22"/>
    </location>
</feature>
<reference evidence="2 3" key="1">
    <citation type="submission" date="2018-11" db="EMBL/GenBank/DDBJ databases">
        <title>Draft genome sequence of Ferruginibacter sp. BO-59.</title>
        <authorList>
            <person name="Im W.T."/>
        </authorList>
    </citation>
    <scope>NUCLEOTIDE SEQUENCE [LARGE SCALE GENOMIC DNA]</scope>
    <source>
        <strain evidence="2 3">BO-59</strain>
    </source>
</reference>
<dbReference type="OrthoDB" id="679569at2"/>
<dbReference type="EMBL" id="RJJR01000001">
    <property type="protein sequence ID" value="RNI40133.1"/>
    <property type="molecule type" value="Genomic_DNA"/>
</dbReference>
<organism evidence="2 3">
    <name type="scientific">Hanamia caeni</name>
    <dbReference type="NCBI Taxonomy" id="2294116"/>
    <lineage>
        <taxon>Bacteria</taxon>
        <taxon>Pseudomonadati</taxon>
        <taxon>Bacteroidota</taxon>
        <taxon>Chitinophagia</taxon>
        <taxon>Chitinophagales</taxon>
        <taxon>Chitinophagaceae</taxon>
        <taxon>Hanamia</taxon>
    </lineage>
</organism>
<evidence type="ECO:0000313" key="3">
    <source>
        <dbReference type="Proteomes" id="UP000267223"/>
    </source>
</evidence>
<keyword evidence="3" id="KW-1185">Reference proteome</keyword>
<dbReference type="PROSITE" id="PS51257">
    <property type="entry name" value="PROKAR_LIPOPROTEIN"/>
    <property type="match status" value="1"/>
</dbReference>
<dbReference type="RefSeq" id="WP_123119024.1">
    <property type="nucleotide sequence ID" value="NZ_RJJR01000001.1"/>
</dbReference>
<feature type="chain" id="PRO_5018205657" evidence="1">
    <location>
        <begin position="23"/>
        <end position="171"/>
    </location>
</feature>
<protein>
    <submittedName>
        <fullName evidence="2">Uncharacterized protein</fullName>
    </submittedName>
</protein>
<dbReference type="Proteomes" id="UP000267223">
    <property type="component" value="Unassembled WGS sequence"/>
</dbReference>
<evidence type="ECO:0000313" key="2">
    <source>
        <dbReference type="EMBL" id="RNI40133.1"/>
    </source>
</evidence>
<evidence type="ECO:0000256" key="1">
    <source>
        <dbReference type="SAM" id="SignalP"/>
    </source>
</evidence>
<comment type="caution">
    <text evidence="2">The sequence shown here is derived from an EMBL/GenBank/DDBJ whole genome shotgun (WGS) entry which is preliminary data.</text>
</comment>
<proteinExistence type="predicted"/>
<name>A0A3M9NSE5_9BACT</name>
<dbReference type="AlphaFoldDB" id="A0A3M9NSE5"/>